<dbReference type="SUPFAM" id="SSF51713">
    <property type="entry name" value="tRNA-guanine transglycosylase"/>
    <property type="match status" value="1"/>
</dbReference>
<dbReference type="Gene3D" id="3.20.20.105">
    <property type="entry name" value="Queuine tRNA-ribosyltransferase-like"/>
    <property type="match status" value="1"/>
</dbReference>
<dbReference type="PANTHER" id="PTHR46499">
    <property type="entry name" value="QUEUINE TRNA-RIBOSYLTRANSFERASE"/>
    <property type="match status" value="1"/>
</dbReference>
<name>A0A1F8E9L8_9BACT</name>
<protein>
    <recommendedName>
        <fullName evidence="3">tRNA-guanine(15) transglycosylase-like domain-containing protein</fullName>
    </recommendedName>
</protein>
<accession>A0A1F8E9L8</accession>
<dbReference type="AlphaFoldDB" id="A0A1F8E9L8"/>
<dbReference type="Proteomes" id="UP000177594">
    <property type="component" value="Unassembled WGS sequence"/>
</dbReference>
<dbReference type="GO" id="GO:0002099">
    <property type="term" value="P:tRNA wobble guanine modification"/>
    <property type="evidence" value="ECO:0007669"/>
    <property type="project" value="TreeGrafter"/>
</dbReference>
<evidence type="ECO:0000259" key="3">
    <source>
        <dbReference type="Pfam" id="PF01702"/>
    </source>
</evidence>
<dbReference type="Pfam" id="PF01702">
    <property type="entry name" value="TGT"/>
    <property type="match status" value="1"/>
</dbReference>
<gene>
    <name evidence="4" type="ORF">A2817_02705</name>
</gene>
<evidence type="ECO:0000256" key="1">
    <source>
        <dbReference type="ARBA" id="ARBA00022694"/>
    </source>
</evidence>
<feature type="domain" description="tRNA-guanine(15) transglycosylase-like" evidence="3">
    <location>
        <begin position="24"/>
        <end position="288"/>
    </location>
</feature>
<feature type="non-terminal residue" evidence="4">
    <location>
        <position position="1"/>
    </location>
</feature>
<dbReference type="InterPro" id="IPR036511">
    <property type="entry name" value="TGT-like_sf"/>
</dbReference>
<evidence type="ECO:0000256" key="2">
    <source>
        <dbReference type="SAM" id="MobiDB-lite"/>
    </source>
</evidence>
<comment type="caution">
    <text evidence="4">The sequence shown here is derived from an EMBL/GenBank/DDBJ whole genome shotgun (WGS) entry which is preliminary data.</text>
</comment>
<dbReference type="EMBL" id="MGIZ01000050">
    <property type="protein sequence ID" value="OGM97594.1"/>
    <property type="molecule type" value="Genomic_DNA"/>
</dbReference>
<sequence length="290" mass="33835">KAGKIFPQTTETQKKTEKAKRRNIRITDKGVYFKSGNKWRFLGPELSIKIQEKLGADIIFAFDECTSFFDDFKYNRKAMERTHKWALTSLKVKIKNEKLRKRGKQQMLFGIVQGGRYKQLRVQSAKFIGSLPFDGFGIGGSFGKEEMAEMLRWIIPNLPEEKPRHLLGIGRIEDIFRAVENGVDLFDCVIPTREARHGRIWTAKNHYDIRKLKFSKDKEPLEKGCKCPACKTTTRAEIHKLFKNPKKLTRGQRLTTIHNVYFFNDFVEKIRDSIARGKFIEFKNKILNNL</sequence>
<dbReference type="NCBIfam" id="TIGR00449">
    <property type="entry name" value="tgt_general"/>
    <property type="match status" value="1"/>
</dbReference>
<organism evidence="4 5">
    <name type="scientific">Candidatus Yanofskybacteria bacterium RIFCSPHIGHO2_01_FULL_39_8b</name>
    <dbReference type="NCBI Taxonomy" id="1802659"/>
    <lineage>
        <taxon>Bacteria</taxon>
        <taxon>Candidatus Yanofskyibacteriota</taxon>
    </lineage>
</organism>
<feature type="region of interest" description="Disordered" evidence="2">
    <location>
        <begin position="1"/>
        <end position="20"/>
    </location>
</feature>
<keyword evidence="1" id="KW-0819">tRNA processing</keyword>
<evidence type="ECO:0000313" key="5">
    <source>
        <dbReference type="Proteomes" id="UP000177594"/>
    </source>
</evidence>
<dbReference type="InterPro" id="IPR050076">
    <property type="entry name" value="ArchSynthase1/Queuine_TRR"/>
</dbReference>
<dbReference type="GO" id="GO:0005737">
    <property type="term" value="C:cytoplasm"/>
    <property type="evidence" value="ECO:0007669"/>
    <property type="project" value="TreeGrafter"/>
</dbReference>
<reference evidence="4 5" key="1">
    <citation type="journal article" date="2016" name="Nat. Commun.">
        <title>Thousands of microbial genomes shed light on interconnected biogeochemical processes in an aquifer system.</title>
        <authorList>
            <person name="Anantharaman K."/>
            <person name="Brown C.T."/>
            <person name="Hug L.A."/>
            <person name="Sharon I."/>
            <person name="Castelle C.J."/>
            <person name="Probst A.J."/>
            <person name="Thomas B.C."/>
            <person name="Singh A."/>
            <person name="Wilkins M.J."/>
            <person name="Karaoz U."/>
            <person name="Brodie E.L."/>
            <person name="Williams K.H."/>
            <person name="Hubbard S.S."/>
            <person name="Banfield J.F."/>
        </authorList>
    </citation>
    <scope>NUCLEOTIDE SEQUENCE [LARGE SCALE GENOMIC DNA]</scope>
</reference>
<dbReference type="InterPro" id="IPR002616">
    <property type="entry name" value="tRNA_ribo_trans-like"/>
</dbReference>
<proteinExistence type="predicted"/>
<evidence type="ECO:0000313" key="4">
    <source>
        <dbReference type="EMBL" id="OGM97594.1"/>
    </source>
</evidence>
<dbReference type="PANTHER" id="PTHR46499:SF1">
    <property type="entry name" value="QUEUINE TRNA-RIBOSYLTRANSFERASE"/>
    <property type="match status" value="1"/>
</dbReference>